<evidence type="ECO:0000256" key="1">
    <source>
        <dbReference type="SAM" id="MobiDB-lite"/>
    </source>
</evidence>
<sequence length="86" mass="8850">MREDAANAAGRSGADRMSHAPGSDGSPRAAGFADVAIAIWFWPWLLAPAIAGAAQALFGLASHPAHHAQLPMPDTIAAHDDHGLFA</sequence>
<protein>
    <submittedName>
        <fullName evidence="2">Uncharacterized protein</fullName>
    </submittedName>
</protein>
<proteinExistence type="predicted"/>
<organism evidence="2 3">
    <name type="scientific">Sphingomonas changnyeongensis</name>
    <dbReference type="NCBI Taxonomy" id="2698679"/>
    <lineage>
        <taxon>Bacteria</taxon>
        <taxon>Pseudomonadati</taxon>
        <taxon>Pseudomonadota</taxon>
        <taxon>Alphaproteobacteria</taxon>
        <taxon>Sphingomonadales</taxon>
        <taxon>Sphingomonadaceae</taxon>
        <taxon>Sphingomonas</taxon>
    </lineage>
</organism>
<keyword evidence="3" id="KW-1185">Reference proteome</keyword>
<accession>A0A7Z2S494</accession>
<dbReference type="AlphaFoldDB" id="A0A7Z2S494"/>
<name>A0A7Z2S494_9SPHN</name>
<reference evidence="2 3" key="1">
    <citation type="submission" date="2020-01" db="EMBL/GenBank/DDBJ databases">
        <title>Sphingomonas sp. C33 whole genome sequece.</title>
        <authorList>
            <person name="Park C."/>
        </authorList>
    </citation>
    <scope>NUCLEOTIDE SEQUENCE [LARGE SCALE GENOMIC DNA]</scope>
    <source>
        <strain evidence="2 3">C33</strain>
    </source>
</reference>
<gene>
    <name evidence="2" type="ORF">GVO57_02080</name>
</gene>
<dbReference type="Proteomes" id="UP000464468">
    <property type="component" value="Chromosome"/>
</dbReference>
<dbReference type="EMBL" id="CP047895">
    <property type="protein sequence ID" value="QHL89835.1"/>
    <property type="molecule type" value="Genomic_DNA"/>
</dbReference>
<evidence type="ECO:0000313" key="3">
    <source>
        <dbReference type="Proteomes" id="UP000464468"/>
    </source>
</evidence>
<evidence type="ECO:0000313" key="2">
    <source>
        <dbReference type="EMBL" id="QHL89835.1"/>
    </source>
</evidence>
<feature type="region of interest" description="Disordered" evidence="1">
    <location>
        <begin position="1"/>
        <end position="28"/>
    </location>
</feature>
<dbReference type="KEGG" id="schy:GVO57_02080"/>